<keyword evidence="1" id="KW-1133">Transmembrane helix</keyword>
<keyword evidence="3" id="KW-1185">Reference proteome</keyword>
<comment type="caution">
    <text evidence="2">The sequence shown here is derived from an EMBL/GenBank/DDBJ whole genome shotgun (WGS) entry which is preliminary data.</text>
</comment>
<keyword evidence="1" id="KW-0472">Membrane</keyword>
<evidence type="ECO:0000313" key="2">
    <source>
        <dbReference type="EMBL" id="NBL64204.1"/>
    </source>
</evidence>
<sequence length="154" mass="17663">MKKDIKIAKKRNNALEIVWIAVILLALIIFFSSQFGLQDFVNGTVTINVKEKEILLPKFFMFFFVGTLTFFIIYSLKSVIDKFSNAIANTILLVSIIFFVAVLTYVTAFDIMASKELNAGSYLIDPIYFVIIQMFLVCLFGYVIQRKTLLKFNI</sequence>
<dbReference type="EMBL" id="JAABLM010000003">
    <property type="protein sequence ID" value="NBL64204.1"/>
    <property type="molecule type" value="Genomic_DNA"/>
</dbReference>
<accession>A0ABW9Z8R2</accession>
<dbReference type="RefSeq" id="WP_166536031.1">
    <property type="nucleotide sequence ID" value="NZ_JAABLM010000003.1"/>
</dbReference>
<keyword evidence="1" id="KW-0812">Transmembrane</keyword>
<feature type="transmembrane region" description="Helical" evidence="1">
    <location>
        <begin position="55"/>
        <end position="74"/>
    </location>
</feature>
<feature type="transmembrane region" description="Helical" evidence="1">
    <location>
        <begin position="86"/>
        <end position="106"/>
    </location>
</feature>
<proteinExistence type="predicted"/>
<evidence type="ECO:0000313" key="3">
    <source>
        <dbReference type="Proteomes" id="UP000798602"/>
    </source>
</evidence>
<reference evidence="3" key="1">
    <citation type="submission" date="2020-01" db="EMBL/GenBank/DDBJ databases">
        <title>Sphingomonas sp. strain CSW-10.</title>
        <authorList>
            <person name="Chen W.-M."/>
        </authorList>
    </citation>
    <scope>NUCLEOTIDE SEQUENCE [LARGE SCALE GENOMIC DNA]</scope>
    <source>
        <strain evidence="3">NST-5</strain>
    </source>
</reference>
<name>A0ABW9Z8R2_9FLAO</name>
<feature type="transmembrane region" description="Helical" evidence="1">
    <location>
        <begin position="12"/>
        <end position="35"/>
    </location>
</feature>
<organism evidence="2 3">
    <name type="scientific">Flavobacterium ichthyis</name>
    <dbReference type="NCBI Taxonomy" id="2698827"/>
    <lineage>
        <taxon>Bacteria</taxon>
        <taxon>Pseudomonadati</taxon>
        <taxon>Bacteroidota</taxon>
        <taxon>Flavobacteriia</taxon>
        <taxon>Flavobacteriales</taxon>
        <taxon>Flavobacteriaceae</taxon>
        <taxon>Flavobacterium</taxon>
    </lineage>
</organism>
<dbReference type="Proteomes" id="UP000798602">
    <property type="component" value="Unassembled WGS sequence"/>
</dbReference>
<gene>
    <name evidence="2" type="ORF">GV828_03195</name>
</gene>
<feature type="transmembrane region" description="Helical" evidence="1">
    <location>
        <begin position="126"/>
        <end position="144"/>
    </location>
</feature>
<evidence type="ECO:0000256" key="1">
    <source>
        <dbReference type="SAM" id="Phobius"/>
    </source>
</evidence>
<protein>
    <submittedName>
        <fullName evidence="2">Uncharacterized protein</fullName>
    </submittedName>
</protein>